<dbReference type="PANTHER" id="PTHR43280">
    <property type="entry name" value="ARAC-FAMILY TRANSCRIPTIONAL REGULATOR"/>
    <property type="match status" value="1"/>
</dbReference>
<dbReference type="SUPFAM" id="SSF46689">
    <property type="entry name" value="Homeodomain-like"/>
    <property type="match status" value="2"/>
</dbReference>
<keyword evidence="1" id="KW-0805">Transcription regulation</keyword>
<sequence>MEQKPVQEKRKLANVPYREWSPSIHYAQHQSLPPGKLPRRRLYDYEILYVSQGEAATTIGDTRYNFKSGQLIYLPAGVYHQNEVVAGPATHFTGIHFDYFDELEVGSDEDMVVNEANPLPEKFCREATNETFPPLSEQVVYTPSLACVQLMEQLVEEFTARPPGYELACKAIMLNILSQLQRSRSTIHQRAADTVHGQRLLALMKKMEASPAESWNSKRLAETLSMNEDHAAKLFKQVAGQPPGEYLRAIRHREARRLLRETDLSVEEVGERIGCPDIHYFSRQFRKQEGLSPSMYRKLSRVL</sequence>
<reference evidence="5 6" key="1">
    <citation type="submission" date="2018-06" db="EMBL/GenBank/DDBJ databases">
        <title>Paenibacillus montanisoli sp. nov., isolated from mountain area soil.</title>
        <authorList>
            <person name="Wu M."/>
        </authorList>
    </citation>
    <scope>NUCLEOTIDE SEQUENCE [LARGE SCALE GENOMIC DNA]</scope>
    <source>
        <strain evidence="5 6">RA17</strain>
    </source>
</reference>
<dbReference type="SUPFAM" id="SSF51215">
    <property type="entry name" value="Regulatory protein AraC"/>
    <property type="match status" value="1"/>
</dbReference>
<dbReference type="SMART" id="SM00342">
    <property type="entry name" value="HTH_ARAC"/>
    <property type="match status" value="1"/>
</dbReference>
<dbReference type="InterPro" id="IPR014710">
    <property type="entry name" value="RmlC-like_jellyroll"/>
</dbReference>
<accession>A0A328TZJ5</accession>
<dbReference type="AlphaFoldDB" id="A0A328TZJ5"/>
<gene>
    <name evidence="5" type="ORF">DL346_28590</name>
</gene>
<dbReference type="EMBL" id="QLUW01000010">
    <property type="protein sequence ID" value="RAP73174.1"/>
    <property type="molecule type" value="Genomic_DNA"/>
</dbReference>
<dbReference type="Gene3D" id="2.60.120.10">
    <property type="entry name" value="Jelly Rolls"/>
    <property type="match status" value="1"/>
</dbReference>
<dbReference type="Pfam" id="PF12833">
    <property type="entry name" value="HTH_18"/>
    <property type="match status" value="1"/>
</dbReference>
<dbReference type="Pfam" id="PF02311">
    <property type="entry name" value="AraC_binding"/>
    <property type="match status" value="1"/>
</dbReference>
<keyword evidence="2" id="KW-0238">DNA-binding</keyword>
<dbReference type="OrthoDB" id="625043at2"/>
<evidence type="ECO:0000313" key="6">
    <source>
        <dbReference type="Proteomes" id="UP000249260"/>
    </source>
</evidence>
<dbReference type="PROSITE" id="PS01124">
    <property type="entry name" value="HTH_ARAC_FAMILY_2"/>
    <property type="match status" value="1"/>
</dbReference>
<comment type="caution">
    <text evidence="5">The sequence shown here is derived from an EMBL/GenBank/DDBJ whole genome shotgun (WGS) entry which is preliminary data.</text>
</comment>
<evidence type="ECO:0000256" key="1">
    <source>
        <dbReference type="ARBA" id="ARBA00023015"/>
    </source>
</evidence>
<evidence type="ECO:0000256" key="2">
    <source>
        <dbReference type="ARBA" id="ARBA00023125"/>
    </source>
</evidence>
<keyword evidence="6" id="KW-1185">Reference proteome</keyword>
<protein>
    <submittedName>
        <fullName evidence="5">AraC family transcriptional regulator</fullName>
    </submittedName>
</protein>
<dbReference type="GO" id="GO:0003700">
    <property type="term" value="F:DNA-binding transcription factor activity"/>
    <property type="evidence" value="ECO:0007669"/>
    <property type="project" value="InterPro"/>
</dbReference>
<organism evidence="5 6">
    <name type="scientific">Paenibacillus montanisoli</name>
    <dbReference type="NCBI Taxonomy" id="2081970"/>
    <lineage>
        <taxon>Bacteria</taxon>
        <taxon>Bacillati</taxon>
        <taxon>Bacillota</taxon>
        <taxon>Bacilli</taxon>
        <taxon>Bacillales</taxon>
        <taxon>Paenibacillaceae</taxon>
        <taxon>Paenibacillus</taxon>
    </lineage>
</organism>
<evidence type="ECO:0000313" key="5">
    <source>
        <dbReference type="EMBL" id="RAP73174.1"/>
    </source>
</evidence>
<proteinExistence type="predicted"/>
<evidence type="ECO:0000259" key="4">
    <source>
        <dbReference type="PROSITE" id="PS01124"/>
    </source>
</evidence>
<dbReference type="InterPro" id="IPR003313">
    <property type="entry name" value="AraC-bd"/>
</dbReference>
<dbReference type="InterPro" id="IPR009057">
    <property type="entry name" value="Homeodomain-like_sf"/>
</dbReference>
<dbReference type="Proteomes" id="UP000249260">
    <property type="component" value="Unassembled WGS sequence"/>
</dbReference>
<evidence type="ECO:0000256" key="3">
    <source>
        <dbReference type="ARBA" id="ARBA00023163"/>
    </source>
</evidence>
<dbReference type="InterPro" id="IPR018060">
    <property type="entry name" value="HTH_AraC"/>
</dbReference>
<dbReference type="Gene3D" id="1.10.10.60">
    <property type="entry name" value="Homeodomain-like"/>
    <property type="match status" value="2"/>
</dbReference>
<feature type="domain" description="HTH araC/xylS-type" evidence="4">
    <location>
        <begin position="198"/>
        <end position="299"/>
    </location>
</feature>
<dbReference type="GO" id="GO:0043565">
    <property type="term" value="F:sequence-specific DNA binding"/>
    <property type="evidence" value="ECO:0007669"/>
    <property type="project" value="InterPro"/>
</dbReference>
<dbReference type="CDD" id="cd02208">
    <property type="entry name" value="cupin_RmlC-like"/>
    <property type="match status" value="1"/>
</dbReference>
<dbReference type="RefSeq" id="WP_112885802.1">
    <property type="nucleotide sequence ID" value="NZ_QLUW01000010.1"/>
</dbReference>
<dbReference type="InterPro" id="IPR037923">
    <property type="entry name" value="HTH-like"/>
</dbReference>
<name>A0A328TZJ5_9BACL</name>
<dbReference type="PANTHER" id="PTHR43280:SF2">
    <property type="entry name" value="HTH-TYPE TRANSCRIPTIONAL REGULATOR EXSA"/>
    <property type="match status" value="1"/>
</dbReference>
<keyword evidence="3" id="KW-0804">Transcription</keyword>